<evidence type="ECO:0000313" key="3">
    <source>
        <dbReference type="Proteomes" id="UP000585474"/>
    </source>
</evidence>
<organism evidence="2 3">
    <name type="scientific">Actinidia rufa</name>
    <dbReference type="NCBI Taxonomy" id="165716"/>
    <lineage>
        <taxon>Eukaryota</taxon>
        <taxon>Viridiplantae</taxon>
        <taxon>Streptophyta</taxon>
        <taxon>Embryophyta</taxon>
        <taxon>Tracheophyta</taxon>
        <taxon>Spermatophyta</taxon>
        <taxon>Magnoliopsida</taxon>
        <taxon>eudicotyledons</taxon>
        <taxon>Gunneridae</taxon>
        <taxon>Pentapetalae</taxon>
        <taxon>asterids</taxon>
        <taxon>Ericales</taxon>
        <taxon>Actinidiaceae</taxon>
        <taxon>Actinidia</taxon>
    </lineage>
</organism>
<proteinExistence type="predicted"/>
<feature type="region of interest" description="Disordered" evidence="1">
    <location>
        <begin position="56"/>
        <end position="127"/>
    </location>
</feature>
<dbReference type="Proteomes" id="UP000585474">
    <property type="component" value="Unassembled WGS sequence"/>
</dbReference>
<keyword evidence="3" id="KW-1185">Reference proteome</keyword>
<gene>
    <name evidence="2" type="ORF">Acr_00g0036600</name>
</gene>
<sequence>MQVILGKVPSGKVRRRNSRRSDDFLSGIRLAVHLHRQEPRVGREVHDDLLVPCGGAPAVDVRLRRPRDPGVGPHDGEGVFFSPASGVPAGDPPRRSPPSATTCASLPLAPQPPSPPPPPLPTPPRLRAVNLCLSPPPTISRTPPTPCAYCFRGAA</sequence>
<feature type="compositionally biased region" description="Pro residues" evidence="1">
    <location>
        <begin position="109"/>
        <end position="124"/>
    </location>
</feature>
<evidence type="ECO:0000256" key="1">
    <source>
        <dbReference type="SAM" id="MobiDB-lite"/>
    </source>
</evidence>
<reference evidence="3" key="1">
    <citation type="submission" date="2019-07" db="EMBL/GenBank/DDBJ databases">
        <title>De Novo Assembly of kiwifruit Actinidia rufa.</title>
        <authorList>
            <person name="Sugita-Konishi S."/>
            <person name="Sato K."/>
            <person name="Mori E."/>
            <person name="Abe Y."/>
            <person name="Kisaki G."/>
            <person name="Hamano K."/>
            <person name="Suezawa K."/>
            <person name="Otani M."/>
            <person name="Fukuda T."/>
            <person name="Manabe T."/>
            <person name="Gomi K."/>
            <person name="Tabuchi M."/>
            <person name="Akimitsu K."/>
            <person name="Kataoka I."/>
        </authorList>
    </citation>
    <scope>NUCLEOTIDE SEQUENCE [LARGE SCALE GENOMIC DNA]</scope>
    <source>
        <strain evidence="3">cv. Fuchu</strain>
    </source>
</reference>
<dbReference type="EMBL" id="BJWL01000217">
    <property type="protein sequence ID" value="GFS34881.1"/>
    <property type="molecule type" value="Genomic_DNA"/>
</dbReference>
<protein>
    <submittedName>
        <fullName evidence="2">Uncharacterized protein</fullName>
    </submittedName>
</protein>
<comment type="caution">
    <text evidence="2">The sequence shown here is derived from an EMBL/GenBank/DDBJ whole genome shotgun (WGS) entry which is preliminary data.</text>
</comment>
<accession>A0A7J0DGU4</accession>
<evidence type="ECO:0000313" key="2">
    <source>
        <dbReference type="EMBL" id="GFS34881.1"/>
    </source>
</evidence>
<name>A0A7J0DGU4_9ERIC</name>
<dbReference type="AlphaFoldDB" id="A0A7J0DGU4"/>